<dbReference type="InterPro" id="IPR001387">
    <property type="entry name" value="Cro/C1-type_HTH"/>
</dbReference>
<dbReference type="SMART" id="SM00530">
    <property type="entry name" value="HTH_XRE"/>
    <property type="match status" value="1"/>
</dbReference>
<evidence type="ECO:0000259" key="1">
    <source>
        <dbReference type="PROSITE" id="PS50943"/>
    </source>
</evidence>
<dbReference type="SUPFAM" id="SSF47413">
    <property type="entry name" value="lambda repressor-like DNA-binding domains"/>
    <property type="match status" value="1"/>
</dbReference>
<proteinExistence type="predicted"/>
<organism evidence="2 3">
    <name type="scientific">Henriciella marina</name>
    <dbReference type="NCBI Taxonomy" id="453851"/>
    <lineage>
        <taxon>Bacteria</taxon>
        <taxon>Pseudomonadati</taxon>
        <taxon>Pseudomonadota</taxon>
        <taxon>Alphaproteobacteria</taxon>
        <taxon>Hyphomonadales</taxon>
        <taxon>Hyphomonadaceae</taxon>
        <taxon>Henriciella</taxon>
    </lineage>
</organism>
<sequence length="137" mass="15826">MPESKLPNRIDELVGQRIRWRRKELKWTQEQLSEKLGLTFQQVQKYEKGVNRISAGRLYELACVLDVEIGYFFEGAKEYLSLPQQFQEDAAEAAPLPQFDHEAMDLVSHFQQIRNEELRKALLATVKAAGVTDDDDT</sequence>
<dbReference type="RefSeq" id="WP_269401428.1">
    <property type="nucleotide sequence ID" value="NZ_JAPWGW010000001.1"/>
</dbReference>
<comment type="caution">
    <text evidence="2">The sequence shown here is derived from an EMBL/GenBank/DDBJ whole genome shotgun (WGS) entry which is preliminary data.</text>
</comment>
<reference evidence="2" key="1">
    <citation type="submission" date="2022-12" db="EMBL/GenBank/DDBJ databases">
        <title>Bacterial isolates from different developmental stages of Nematostella vectensis.</title>
        <authorList>
            <person name="Fraune S."/>
        </authorList>
    </citation>
    <scope>NUCLEOTIDE SEQUENCE</scope>
    <source>
        <strain evidence="2">G21632-S1</strain>
    </source>
</reference>
<dbReference type="Proteomes" id="UP001083770">
    <property type="component" value="Unassembled WGS sequence"/>
</dbReference>
<dbReference type="EMBL" id="JAPWGW010000001">
    <property type="protein sequence ID" value="MCZ4297280.1"/>
    <property type="molecule type" value="Genomic_DNA"/>
</dbReference>
<dbReference type="CDD" id="cd00093">
    <property type="entry name" value="HTH_XRE"/>
    <property type="match status" value="1"/>
</dbReference>
<feature type="domain" description="HTH cro/C1-type" evidence="1">
    <location>
        <begin position="18"/>
        <end position="72"/>
    </location>
</feature>
<accession>A0ABT4LSD4</accession>
<name>A0ABT4LSD4_9PROT</name>
<evidence type="ECO:0000313" key="2">
    <source>
        <dbReference type="EMBL" id="MCZ4297280.1"/>
    </source>
</evidence>
<dbReference type="Pfam" id="PF01381">
    <property type="entry name" value="HTH_3"/>
    <property type="match status" value="1"/>
</dbReference>
<dbReference type="InterPro" id="IPR010982">
    <property type="entry name" value="Lambda_DNA-bd_dom_sf"/>
</dbReference>
<keyword evidence="3" id="KW-1185">Reference proteome</keyword>
<dbReference type="Gene3D" id="1.10.260.40">
    <property type="entry name" value="lambda repressor-like DNA-binding domains"/>
    <property type="match status" value="1"/>
</dbReference>
<dbReference type="PROSITE" id="PS50943">
    <property type="entry name" value="HTH_CROC1"/>
    <property type="match status" value="1"/>
</dbReference>
<evidence type="ECO:0000313" key="3">
    <source>
        <dbReference type="Proteomes" id="UP001083770"/>
    </source>
</evidence>
<gene>
    <name evidence="2" type="ORF">O4G74_04320</name>
</gene>
<protein>
    <submittedName>
        <fullName evidence="2">Helix-turn-helix transcriptional regulator</fullName>
    </submittedName>
</protein>